<reference evidence="1 2" key="1">
    <citation type="submission" date="2019-01" db="EMBL/GenBank/DDBJ databases">
        <title>Novel species of Nocardioides.</title>
        <authorList>
            <person name="Liu Q."/>
            <person name="Xin Y.-H."/>
        </authorList>
    </citation>
    <scope>NUCLEOTIDE SEQUENCE [LARGE SCALE GENOMIC DNA]</scope>
    <source>
        <strain evidence="1 2">CGMCC 4.6875</strain>
    </source>
</reference>
<dbReference type="OrthoDB" id="3784203at2"/>
<accession>A0A4V1RMF9</accession>
<dbReference type="Proteomes" id="UP000293291">
    <property type="component" value="Unassembled WGS sequence"/>
</dbReference>
<organism evidence="1 2">
    <name type="scientific">Nocardioides ganghwensis</name>
    <dbReference type="NCBI Taxonomy" id="252230"/>
    <lineage>
        <taxon>Bacteria</taxon>
        <taxon>Bacillati</taxon>
        <taxon>Actinomycetota</taxon>
        <taxon>Actinomycetes</taxon>
        <taxon>Propionibacteriales</taxon>
        <taxon>Nocardioidaceae</taxon>
        <taxon>Nocardioides</taxon>
    </lineage>
</organism>
<sequence>MSRNTTPGFRRLPRVADQMTAAHVDLVTQSLAAERSGDAARALELHASVPAFKKRSRHNVLLTQLASLGDDLPDWVWARWIAYQAIRCEDQDTDTGKIQRLALKYVLETFHDDQLADCHANGGDPVQVFARVASESWLFHQLLVHEFAGLDRFVDELATGRLAEHAALARSWVGAPLRGYGIGVPQPGGLLRVEDLAAGSWTDVLDLGARATVGESGGGWVLGRLVPSGVDDLLMFDAPPIAVPERVARDVAEAPKPWARVTEALAEGRLVERHLMRTDLELVTDVPSIDLLRVGTPPADLERVTAQLRAGRDEIPRAAFRILRRAADRALPESDAPHVAAAVLQPTAHADARRMLVREGQHDVWTGWAALVHEPARGLLLDLAEAGRAAG</sequence>
<dbReference type="EMBL" id="SDWU01000011">
    <property type="protein sequence ID" value="RYC01491.1"/>
    <property type="molecule type" value="Genomic_DNA"/>
</dbReference>
<dbReference type="AlphaFoldDB" id="A0A4V1RMF9"/>
<dbReference type="RefSeq" id="WP_129455257.1">
    <property type="nucleotide sequence ID" value="NZ_JACXYX010000001.1"/>
</dbReference>
<protein>
    <submittedName>
        <fullName evidence="1">Uncharacterized protein</fullName>
    </submittedName>
</protein>
<comment type="caution">
    <text evidence="1">The sequence shown here is derived from an EMBL/GenBank/DDBJ whole genome shotgun (WGS) entry which is preliminary data.</text>
</comment>
<evidence type="ECO:0000313" key="2">
    <source>
        <dbReference type="Proteomes" id="UP000293291"/>
    </source>
</evidence>
<evidence type="ECO:0000313" key="1">
    <source>
        <dbReference type="EMBL" id="RYC01491.1"/>
    </source>
</evidence>
<gene>
    <name evidence="1" type="ORF">EUA07_11230</name>
</gene>
<keyword evidence="2" id="KW-1185">Reference proteome</keyword>
<proteinExistence type="predicted"/>
<name>A0A4V1RMF9_9ACTN</name>